<feature type="compositionally biased region" description="Basic and acidic residues" evidence="1">
    <location>
        <begin position="16"/>
        <end position="25"/>
    </location>
</feature>
<evidence type="ECO:0000313" key="2">
    <source>
        <dbReference type="EMBL" id="KAK9912260.1"/>
    </source>
</evidence>
<comment type="caution">
    <text evidence="2">The sequence shown here is derived from an EMBL/GenBank/DDBJ whole genome shotgun (WGS) entry which is preliminary data.</text>
</comment>
<accession>A0AAW1VWY2</accession>
<dbReference type="AlphaFoldDB" id="A0AAW1VWY2"/>
<proteinExistence type="predicted"/>
<keyword evidence="3" id="KW-1185">Reference proteome</keyword>
<reference evidence="2 3" key="1">
    <citation type="journal article" date="2023" name="G3 (Bethesda)">
        <title>A chromosome-length genome assembly and annotation of blackberry (Rubus argutus, cv. 'Hillquist').</title>
        <authorList>
            <person name="Bruna T."/>
            <person name="Aryal R."/>
            <person name="Dudchenko O."/>
            <person name="Sargent D.J."/>
            <person name="Mead D."/>
            <person name="Buti M."/>
            <person name="Cavallini A."/>
            <person name="Hytonen T."/>
            <person name="Andres J."/>
            <person name="Pham M."/>
            <person name="Weisz D."/>
            <person name="Mascagni F."/>
            <person name="Usai G."/>
            <person name="Natali L."/>
            <person name="Bassil N."/>
            <person name="Fernandez G.E."/>
            <person name="Lomsadze A."/>
            <person name="Armour M."/>
            <person name="Olukolu B."/>
            <person name="Poorten T."/>
            <person name="Britton C."/>
            <person name="Davik J."/>
            <person name="Ashrafi H."/>
            <person name="Aiden E.L."/>
            <person name="Borodovsky M."/>
            <person name="Worthington M."/>
        </authorList>
    </citation>
    <scope>NUCLEOTIDE SEQUENCE [LARGE SCALE GENOMIC DNA]</scope>
    <source>
        <strain evidence="2">PI 553951</strain>
    </source>
</reference>
<evidence type="ECO:0000256" key="1">
    <source>
        <dbReference type="SAM" id="MobiDB-lite"/>
    </source>
</evidence>
<sequence length="71" mass="7340">MGSPIGFSGGGATRDGGGRKDESSGHGRGVQAWRWWLLLGSRLEVWARKPTAIGDEHGKGCTGLRSGFGGG</sequence>
<feature type="region of interest" description="Disordered" evidence="1">
    <location>
        <begin position="1"/>
        <end position="28"/>
    </location>
</feature>
<name>A0AAW1VWY2_RUBAR</name>
<dbReference type="EMBL" id="JBEDUW010000007">
    <property type="protein sequence ID" value="KAK9912260.1"/>
    <property type="molecule type" value="Genomic_DNA"/>
</dbReference>
<gene>
    <name evidence="2" type="ORF">M0R45_036131</name>
</gene>
<organism evidence="2 3">
    <name type="scientific">Rubus argutus</name>
    <name type="common">Southern blackberry</name>
    <dbReference type="NCBI Taxonomy" id="59490"/>
    <lineage>
        <taxon>Eukaryota</taxon>
        <taxon>Viridiplantae</taxon>
        <taxon>Streptophyta</taxon>
        <taxon>Embryophyta</taxon>
        <taxon>Tracheophyta</taxon>
        <taxon>Spermatophyta</taxon>
        <taxon>Magnoliopsida</taxon>
        <taxon>eudicotyledons</taxon>
        <taxon>Gunneridae</taxon>
        <taxon>Pentapetalae</taxon>
        <taxon>rosids</taxon>
        <taxon>fabids</taxon>
        <taxon>Rosales</taxon>
        <taxon>Rosaceae</taxon>
        <taxon>Rosoideae</taxon>
        <taxon>Rosoideae incertae sedis</taxon>
        <taxon>Rubus</taxon>
    </lineage>
</organism>
<evidence type="ECO:0000313" key="3">
    <source>
        <dbReference type="Proteomes" id="UP001457282"/>
    </source>
</evidence>
<dbReference type="Proteomes" id="UP001457282">
    <property type="component" value="Unassembled WGS sequence"/>
</dbReference>
<protein>
    <submittedName>
        <fullName evidence="2">Uncharacterized protein</fullName>
    </submittedName>
</protein>